<dbReference type="AlphaFoldDB" id="A0A1Q3C8J1"/>
<organism evidence="2 3">
    <name type="scientific">Cephalotus follicularis</name>
    <name type="common">Albany pitcher plant</name>
    <dbReference type="NCBI Taxonomy" id="3775"/>
    <lineage>
        <taxon>Eukaryota</taxon>
        <taxon>Viridiplantae</taxon>
        <taxon>Streptophyta</taxon>
        <taxon>Embryophyta</taxon>
        <taxon>Tracheophyta</taxon>
        <taxon>Spermatophyta</taxon>
        <taxon>Magnoliopsida</taxon>
        <taxon>eudicotyledons</taxon>
        <taxon>Gunneridae</taxon>
        <taxon>Pentapetalae</taxon>
        <taxon>rosids</taxon>
        <taxon>fabids</taxon>
        <taxon>Oxalidales</taxon>
        <taxon>Cephalotaceae</taxon>
        <taxon>Cephalotus</taxon>
    </lineage>
</organism>
<dbReference type="SUPFAM" id="SSF56219">
    <property type="entry name" value="DNase I-like"/>
    <property type="match status" value="1"/>
</dbReference>
<gene>
    <name evidence="2" type="ORF">CFOL_v3_19875</name>
</gene>
<name>A0A1Q3C8J1_CEPFO</name>
<keyword evidence="1" id="KW-1133">Transmembrane helix</keyword>
<dbReference type="PANTHER" id="PTHR33710">
    <property type="entry name" value="BNAC02G09200D PROTEIN"/>
    <property type="match status" value="1"/>
</dbReference>
<keyword evidence="1" id="KW-0812">Transmembrane</keyword>
<evidence type="ECO:0000313" key="2">
    <source>
        <dbReference type="EMBL" id="GAV76401.1"/>
    </source>
</evidence>
<protein>
    <submittedName>
        <fullName evidence="2">Exo_endo_phos domain-containing protein</fullName>
    </submittedName>
</protein>
<accession>A0A1Q3C8J1</accession>
<evidence type="ECO:0000256" key="1">
    <source>
        <dbReference type="SAM" id="Phobius"/>
    </source>
</evidence>
<dbReference type="EMBL" id="BDDD01001486">
    <property type="protein sequence ID" value="GAV76401.1"/>
    <property type="molecule type" value="Genomic_DNA"/>
</dbReference>
<dbReference type="Gene3D" id="3.60.10.10">
    <property type="entry name" value="Endonuclease/exonuclease/phosphatase"/>
    <property type="match status" value="1"/>
</dbReference>
<evidence type="ECO:0000313" key="3">
    <source>
        <dbReference type="Proteomes" id="UP000187406"/>
    </source>
</evidence>
<dbReference type="OrthoDB" id="1932741at2759"/>
<feature type="transmembrane region" description="Helical" evidence="1">
    <location>
        <begin position="6"/>
        <end position="27"/>
    </location>
</feature>
<keyword evidence="1" id="KW-0472">Membrane</keyword>
<keyword evidence="3" id="KW-1185">Reference proteome</keyword>
<reference evidence="3" key="1">
    <citation type="submission" date="2016-04" db="EMBL/GenBank/DDBJ databases">
        <title>Cephalotus genome sequencing.</title>
        <authorList>
            <person name="Fukushima K."/>
            <person name="Hasebe M."/>
            <person name="Fang X."/>
        </authorList>
    </citation>
    <scope>NUCLEOTIDE SEQUENCE [LARGE SCALE GENOMIC DNA]</scope>
    <source>
        <strain evidence="3">cv. St1</strain>
    </source>
</reference>
<dbReference type="InParanoid" id="A0A1Q3C8J1"/>
<dbReference type="PANTHER" id="PTHR33710:SF71">
    <property type="entry name" value="ENDONUCLEASE_EXONUCLEASE_PHOSPHATASE DOMAIN-CONTAINING PROTEIN"/>
    <property type="match status" value="1"/>
</dbReference>
<dbReference type="Proteomes" id="UP000187406">
    <property type="component" value="Unassembled WGS sequence"/>
</dbReference>
<comment type="caution">
    <text evidence="2">The sequence shown here is derived from an EMBL/GenBank/DDBJ whole genome shotgun (WGS) entry which is preliminary data.</text>
</comment>
<sequence>MTDQAIHGKAILGNGVVVLISFVYGLCDYRNRRDLWKDLIFHAHLASSVPWLILGDFNVTRSPHEQLDGPPRISKAMSEFNECLKSMEVDDIRSVGRFFTWSNKRAGNFAVNKKLDRVLGNWEWHNLFNHSLAHFHQPGVSDHTPVSVALSDYRSSGNRPFKFLNFWVKDERFMDIVRRIWNQKTIGNPLEAAL</sequence>
<proteinExistence type="predicted"/>
<dbReference type="InterPro" id="IPR036691">
    <property type="entry name" value="Endo/exonu/phosph_ase_sf"/>
</dbReference>